<dbReference type="PANTHER" id="PTHR46825:SF9">
    <property type="entry name" value="BETA-LACTAMASE-RELATED DOMAIN-CONTAINING PROTEIN"/>
    <property type="match status" value="1"/>
</dbReference>
<dbReference type="InterPro" id="IPR001466">
    <property type="entry name" value="Beta-lactam-related"/>
</dbReference>
<dbReference type="RefSeq" id="WP_197998510.1">
    <property type="nucleotide sequence ID" value="NZ_CP037920.1"/>
</dbReference>
<dbReference type="Pfam" id="PF00144">
    <property type="entry name" value="Beta-lactamase"/>
    <property type="match status" value="1"/>
</dbReference>
<sequence length="374" mass="41672" precursor="true">MSCQWSVKHLNFLLLIPCLFIATHVQAQEIAPADLETFVDSVAMESIEKQASIGLSIGIARGDQIVLAKGYGSADLELDVPATEKMVYRIGSITKQFTAAAILLLVEEGKIKLDDPLTKFLPDYPTQSHVVTLRHLLQHTSGIKSFTSLPNYRQLLSQNVTHEDILARFKEMPFNFEPGTKFKYCNSGYYLLGMVIENVSELSYDEFLQTRVFKPLKMNTTYYDKASPIIPNRASGYSRWGGKLRNAGFINMKQPFAAGAMASTVTDLILWQRGLHNNSLLKPESYQLMTTRGTLSDGKAINYGLGTFIRKINGKQTIGHGGGITGFRSDLIYYPKLDLTIVVLANCDRTNPARISKQIAAHLIKSKTKNLEKP</sequence>
<keyword evidence="1" id="KW-0732">Signal</keyword>
<dbReference type="InterPro" id="IPR050491">
    <property type="entry name" value="AmpC-like"/>
</dbReference>
<gene>
    <name evidence="3" type="primary">pbpE_2</name>
    <name evidence="3" type="ORF">V144x_38690</name>
</gene>
<accession>A0A517VZE5</accession>
<organism evidence="3 4">
    <name type="scientific">Gimesia aquarii</name>
    <dbReference type="NCBI Taxonomy" id="2527964"/>
    <lineage>
        <taxon>Bacteria</taxon>
        <taxon>Pseudomonadati</taxon>
        <taxon>Planctomycetota</taxon>
        <taxon>Planctomycetia</taxon>
        <taxon>Planctomycetales</taxon>
        <taxon>Planctomycetaceae</taxon>
        <taxon>Gimesia</taxon>
    </lineage>
</organism>
<dbReference type="KEGG" id="gaw:V144x_38690"/>
<feature type="signal peptide" evidence="1">
    <location>
        <begin position="1"/>
        <end position="27"/>
    </location>
</feature>
<dbReference type="Proteomes" id="UP000318704">
    <property type="component" value="Chromosome"/>
</dbReference>
<proteinExistence type="predicted"/>
<dbReference type="AlphaFoldDB" id="A0A517VZE5"/>
<evidence type="ECO:0000256" key="1">
    <source>
        <dbReference type="SAM" id="SignalP"/>
    </source>
</evidence>
<reference evidence="3 4" key="1">
    <citation type="submission" date="2019-03" db="EMBL/GenBank/DDBJ databases">
        <title>Deep-cultivation of Planctomycetes and their phenomic and genomic characterization uncovers novel biology.</title>
        <authorList>
            <person name="Wiegand S."/>
            <person name="Jogler M."/>
            <person name="Boedeker C."/>
            <person name="Pinto D."/>
            <person name="Vollmers J."/>
            <person name="Rivas-Marin E."/>
            <person name="Kohn T."/>
            <person name="Peeters S.H."/>
            <person name="Heuer A."/>
            <person name="Rast P."/>
            <person name="Oberbeckmann S."/>
            <person name="Bunk B."/>
            <person name="Jeske O."/>
            <person name="Meyerdierks A."/>
            <person name="Storesund J.E."/>
            <person name="Kallscheuer N."/>
            <person name="Luecker S."/>
            <person name="Lage O.M."/>
            <person name="Pohl T."/>
            <person name="Merkel B.J."/>
            <person name="Hornburger P."/>
            <person name="Mueller R.-W."/>
            <person name="Bruemmer F."/>
            <person name="Labrenz M."/>
            <person name="Spormann A.M."/>
            <person name="Op den Camp H."/>
            <person name="Overmann J."/>
            <person name="Amann R."/>
            <person name="Jetten M.S.M."/>
            <person name="Mascher T."/>
            <person name="Medema M.H."/>
            <person name="Devos D.P."/>
            <person name="Kaster A.-K."/>
            <person name="Ovreas L."/>
            <person name="Rohde M."/>
            <person name="Galperin M.Y."/>
            <person name="Jogler C."/>
        </authorList>
    </citation>
    <scope>NUCLEOTIDE SEQUENCE [LARGE SCALE GENOMIC DNA]</scope>
    <source>
        <strain evidence="3 4">V144</strain>
    </source>
</reference>
<dbReference type="InterPro" id="IPR012338">
    <property type="entry name" value="Beta-lactam/transpept-like"/>
</dbReference>
<evidence type="ECO:0000313" key="3">
    <source>
        <dbReference type="EMBL" id="QDT98383.1"/>
    </source>
</evidence>
<dbReference type="PANTHER" id="PTHR46825">
    <property type="entry name" value="D-ALANYL-D-ALANINE-CARBOXYPEPTIDASE/ENDOPEPTIDASE AMPH"/>
    <property type="match status" value="1"/>
</dbReference>
<evidence type="ECO:0000313" key="4">
    <source>
        <dbReference type="Proteomes" id="UP000318704"/>
    </source>
</evidence>
<name>A0A517VZE5_9PLAN</name>
<dbReference type="EMBL" id="CP037920">
    <property type="protein sequence ID" value="QDT98383.1"/>
    <property type="molecule type" value="Genomic_DNA"/>
</dbReference>
<feature type="domain" description="Beta-lactamase-related" evidence="2">
    <location>
        <begin position="46"/>
        <end position="361"/>
    </location>
</feature>
<dbReference type="Gene3D" id="3.40.710.10">
    <property type="entry name" value="DD-peptidase/beta-lactamase superfamily"/>
    <property type="match status" value="1"/>
</dbReference>
<feature type="chain" id="PRO_5021705564" evidence="1">
    <location>
        <begin position="28"/>
        <end position="374"/>
    </location>
</feature>
<protein>
    <submittedName>
        <fullName evidence="3">Penicillin-binding protein 4</fullName>
    </submittedName>
</protein>
<evidence type="ECO:0000259" key="2">
    <source>
        <dbReference type="Pfam" id="PF00144"/>
    </source>
</evidence>
<dbReference type="SUPFAM" id="SSF56601">
    <property type="entry name" value="beta-lactamase/transpeptidase-like"/>
    <property type="match status" value="1"/>
</dbReference>